<keyword evidence="4" id="KW-1185">Reference proteome</keyword>
<dbReference type="Pfam" id="PF03629">
    <property type="entry name" value="SASA"/>
    <property type="match status" value="1"/>
</dbReference>
<dbReference type="GO" id="GO:0001681">
    <property type="term" value="F:sialate O-acetylesterase activity"/>
    <property type="evidence" value="ECO:0007669"/>
    <property type="project" value="InterPro"/>
</dbReference>
<name>A0A1X7IIK2_9FLAO</name>
<dbReference type="Gene3D" id="2.60.40.10">
    <property type="entry name" value="Immunoglobulins"/>
    <property type="match status" value="1"/>
</dbReference>
<proteinExistence type="predicted"/>
<evidence type="ECO:0000313" key="4">
    <source>
        <dbReference type="Proteomes" id="UP000193420"/>
    </source>
</evidence>
<dbReference type="GO" id="GO:0005975">
    <property type="term" value="P:carbohydrate metabolic process"/>
    <property type="evidence" value="ECO:0007669"/>
    <property type="project" value="TreeGrafter"/>
</dbReference>
<dbReference type="SUPFAM" id="SSF52266">
    <property type="entry name" value="SGNH hydrolase"/>
    <property type="match status" value="1"/>
</dbReference>
<dbReference type="InterPro" id="IPR005181">
    <property type="entry name" value="SASA"/>
</dbReference>
<dbReference type="InterPro" id="IPR036514">
    <property type="entry name" value="SGNH_hydro_sf"/>
</dbReference>
<dbReference type="InterPro" id="IPR013783">
    <property type="entry name" value="Ig-like_fold"/>
</dbReference>
<dbReference type="RefSeq" id="WP_085496428.1">
    <property type="nucleotide sequence ID" value="NZ_FXAO01000001.1"/>
</dbReference>
<feature type="domain" description="Sialate O-acetylesterase" evidence="2">
    <location>
        <begin position="111"/>
        <end position="359"/>
    </location>
</feature>
<dbReference type="AlphaFoldDB" id="A0A1X7IIK2"/>
<dbReference type="PROSITE" id="PS51257">
    <property type="entry name" value="PROKAR_LIPOPROTEIN"/>
    <property type="match status" value="1"/>
</dbReference>
<reference evidence="4" key="1">
    <citation type="submission" date="2017-04" db="EMBL/GenBank/DDBJ databases">
        <authorList>
            <person name="Varghese N."/>
            <person name="Submissions S."/>
        </authorList>
    </citation>
    <scope>NUCLEOTIDE SEQUENCE [LARGE SCALE GENOMIC DNA]</scope>
    <source>
        <strain evidence="4">DSM 19835</strain>
    </source>
</reference>
<keyword evidence="1" id="KW-0378">Hydrolase</keyword>
<gene>
    <name evidence="3" type="ORF">SAMN03080602_00850</name>
</gene>
<evidence type="ECO:0000313" key="3">
    <source>
        <dbReference type="EMBL" id="SMG14179.1"/>
    </source>
</evidence>
<evidence type="ECO:0000256" key="1">
    <source>
        <dbReference type="ARBA" id="ARBA00022801"/>
    </source>
</evidence>
<protein>
    <submittedName>
        <fullName evidence="3">Sialate O-acetylesterase</fullName>
    </submittedName>
</protein>
<dbReference type="STRING" id="188872.SAMN03080602_00850"/>
<dbReference type="PANTHER" id="PTHR22901">
    <property type="entry name" value="SIALATE O-ACETYLESTERASE"/>
    <property type="match status" value="1"/>
</dbReference>
<organism evidence="3 4">
    <name type="scientific">Arenibacter troitsensis</name>
    <dbReference type="NCBI Taxonomy" id="188872"/>
    <lineage>
        <taxon>Bacteria</taxon>
        <taxon>Pseudomonadati</taxon>
        <taxon>Bacteroidota</taxon>
        <taxon>Flavobacteriia</taxon>
        <taxon>Flavobacteriales</taxon>
        <taxon>Flavobacteriaceae</taxon>
        <taxon>Arenibacter</taxon>
    </lineage>
</organism>
<accession>A0A1X7IIK2</accession>
<dbReference type="EMBL" id="FXAO01000001">
    <property type="protein sequence ID" value="SMG14179.1"/>
    <property type="molecule type" value="Genomic_DNA"/>
</dbReference>
<dbReference type="Proteomes" id="UP000193420">
    <property type="component" value="Unassembled WGS sequence"/>
</dbReference>
<dbReference type="PANTHER" id="PTHR22901:SF0">
    <property type="entry name" value="SIALATE O-ACETYLESTERASE"/>
    <property type="match status" value="1"/>
</dbReference>
<evidence type="ECO:0000259" key="2">
    <source>
        <dbReference type="Pfam" id="PF03629"/>
    </source>
</evidence>
<dbReference type="Gene3D" id="3.40.50.1110">
    <property type="entry name" value="SGNH hydrolase"/>
    <property type="match status" value="1"/>
</dbReference>
<dbReference type="OrthoDB" id="9816001at2"/>
<dbReference type="InterPro" id="IPR039329">
    <property type="entry name" value="SIAE"/>
</dbReference>
<sequence length="477" mass="54136">MGKRLKIRLNLGFILYVLISCQIQAQVHLPSIFGSNMVLQRNSDVSIWGTGPATKDIVIKTSWNGSRYTTKSDKEGNWKLKVKTPEAGGPYQLTITDGTETVSLENVLIGEVWVCSGQSNMEWDLIRTGSPTSPNPNNLLLQANQPSIRLFNVEQAMSYEPEDDFEADWKECSSESAGEFSAVGYYFGKMLYETLHVPIGLISSNWGGTRIQAWIDEAGLKSFDPSILEDHNKKISQNRSSALFNAMINPMLQFKIQGVIWYQGESNRKEPEIYGDLMELMVKRWRERWNIGEFPFYYCQIAPFDYKEPEINSAFLREAQYKASKRIPNSGMVSLMDTGEEKDIHPANKVEAGQRLAYYALKETYGIKGIVCRGPELDEMNIDGSEVHLTFKNDDGGITNYGKGFHLFEMAGANRKFYPASARYDWKTKTMLLSSPEVKKPVAVRYAFKDFVVGDLYNRYGIPASSFRTDNWEDVVK</sequence>